<reference evidence="1 2" key="1">
    <citation type="journal article" date="2007" name="Photosyn. Res.">
        <title>Complete nucleotide sequence of the freshwater unicellular cyanobacterium Synechococcus elongatus PCC 6301 chromosome: gene content and organization.</title>
        <authorList>
            <person name="Sugita C."/>
            <person name="Ogata K."/>
            <person name="Shikata M."/>
            <person name="Jikuya H."/>
            <person name="Takano J."/>
            <person name="Furumichi M."/>
            <person name="Kanehisa M."/>
            <person name="Omata T."/>
            <person name="Sugiura M."/>
            <person name="Sugita M."/>
        </authorList>
    </citation>
    <scope>NUCLEOTIDE SEQUENCE [LARGE SCALE GENOMIC DNA]</scope>
    <source>
        <strain evidence="2">ATCC 27144 / PCC 6301 / SAUG 1402/1</strain>
    </source>
</reference>
<dbReference type="RefSeq" id="WP_011243852.1">
    <property type="nucleotide sequence ID" value="NC_006576.1"/>
</dbReference>
<organism evidence="1 2">
    <name type="scientific">Synechococcus sp. (strain ATCC 27144 / PCC 6301 / SAUG 1402/1)</name>
    <name type="common">Anacystis nidulans</name>
    <dbReference type="NCBI Taxonomy" id="269084"/>
    <lineage>
        <taxon>Bacteria</taxon>
        <taxon>Bacillati</taxon>
        <taxon>Cyanobacteriota</taxon>
        <taxon>Cyanophyceae</taxon>
        <taxon>Synechococcales</taxon>
        <taxon>Synechococcaceae</taxon>
        <taxon>Synechococcus</taxon>
    </lineage>
</organism>
<gene>
    <name evidence="1" type="ordered locus">syc1542_d</name>
</gene>
<dbReference type="eggNOG" id="ENOG50320CM">
    <property type="taxonomic scope" value="Bacteria"/>
</dbReference>
<accession>A0A0H3KA09</accession>
<evidence type="ECO:0000313" key="2">
    <source>
        <dbReference type="Proteomes" id="UP000001175"/>
    </source>
</evidence>
<name>A0A0H3KA09_SYNP6</name>
<protein>
    <submittedName>
        <fullName evidence="1">Uncharacterized protein</fullName>
    </submittedName>
</protein>
<dbReference type="KEGG" id="syc:syc1542_d"/>
<dbReference type="Proteomes" id="UP000001175">
    <property type="component" value="Chromosome"/>
</dbReference>
<dbReference type="EMBL" id="AP008231">
    <property type="protein sequence ID" value="BAD79732.1"/>
    <property type="molecule type" value="Genomic_DNA"/>
</dbReference>
<evidence type="ECO:0000313" key="1">
    <source>
        <dbReference type="EMBL" id="BAD79732.1"/>
    </source>
</evidence>
<dbReference type="GeneID" id="72431462"/>
<sequence length="157" mass="17026">MIVAGIVVATVPCQAPLTTIAPQLLQDLPAYANRSIPLRADQQLPGSVLTAGQLDLNSLPLPLGSPPPSQTQQLFFTTLERSFLGQQSSLAQGFHWLFVTPSDRGWQFVSLYSQWGPYPLADRPITPPQESSGGRIGQAVQAWLRDCRANFLSSGLL</sequence>
<proteinExistence type="predicted"/>
<dbReference type="AlphaFoldDB" id="A0A0H3KA09"/>